<dbReference type="RefSeq" id="XP_021875060.1">
    <property type="nucleotide sequence ID" value="XM_022020368.1"/>
</dbReference>
<feature type="domain" description="DUF6589" evidence="1">
    <location>
        <begin position="2"/>
        <end position="53"/>
    </location>
</feature>
<dbReference type="InterPro" id="IPR046496">
    <property type="entry name" value="DUF6589"/>
</dbReference>
<proteinExistence type="predicted"/>
<organism evidence="2 3">
    <name type="scientific">Lobosporangium transversale</name>
    <dbReference type="NCBI Taxonomy" id="64571"/>
    <lineage>
        <taxon>Eukaryota</taxon>
        <taxon>Fungi</taxon>
        <taxon>Fungi incertae sedis</taxon>
        <taxon>Mucoromycota</taxon>
        <taxon>Mortierellomycotina</taxon>
        <taxon>Mortierellomycetes</taxon>
        <taxon>Mortierellales</taxon>
        <taxon>Mortierellaceae</taxon>
        <taxon>Lobosporangium</taxon>
    </lineage>
</organism>
<gene>
    <name evidence="2" type="ORF">BCR41DRAFT_292415</name>
</gene>
<evidence type="ECO:0000313" key="2">
    <source>
        <dbReference type="EMBL" id="ORY89528.1"/>
    </source>
</evidence>
<keyword evidence="3" id="KW-1185">Reference proteome</keyword>
<dbReference type="Pfam" id="PF20231">
    <property type="entry name" value="DUF6589"/>
    <property type="match status" value="1"/>
</dbReference>
<accession>A0A1Y2G1V3</accession>
<dbReference type="GeneID" id="33562212"/>
<protein>
    <recommendedName>
        <fullName evidence="1">DUF6589 domain-containing protein</fullName>
    </recommendedName>
</protein>
<name>A0A1Y2G1V3_9FUNG</name>
<dbReference type="Proteomes" id="UP000193648">
    <property type="component" value="Unassembled WGS sequence"/>
</dbReference>
<sequence length="53" mass="6296">LLRLQRGLKCAWTDQTVKADMSSWLVNTTGQENRWIPTDLYQEHNNLLIKKMH</sequence>
<feature type="non-terminal residue" evidence="2">
    <location>
        <position position="1"/>
    </location>
</feature>
<evidence type="ECO:0000313" key="3">
    <source>
        <dbReference type="Proteomes" id="UP000193648"/>
    </source>
</evidence>
<comment type="caution">
    <text evidence="2">The sequence shown here is derived from an EMBL/GenBank/DDBJ whole genome shotgun (WGS) entry which is preliminary data.</text>
</comment>
<reference evidence="2 3" key="1">
    <citation type="submission" date="2016-07" db="EMBL/GenBank/DDBJ databases">
        <title>Pervasive Adenine N6-methylation of Active Genes in Fungi.</title>
        <authorList>
            <consortium name="DOE Joint Genome Institute"/>
            <person name="Mondo S.J."/>
            <person name="Dannebaum R.O."/>
            <person name="Kuo R.C."/>
            <person name="Labutti K."/>
            <person name="Haridas S."/>
            <person name="Kuo A."/>
            <person name="Salamov A."/>
            <person name="Ahrendt S.R."/>
            <person name="Lipzen A."/>
            <person name="Sullivan W."/>
            <person name="Andreopoulos W.B."/>
            <person name="Clum A."/>
            <person name="Lindquist E."/>
            <person name="Daum C."/>
            <person name="Ramamoorthy G.K."/>
            <person name="Gryganskyi A."/>
            <person name="Culley D."/>
            <person name="Magnuson J.K."/>
            <person name="James T.Y."/>
            <person name="O'Malley M.A."/>
            <person name="Stajich J.E."/>
            <person name="Spatafora J.W."/>
            <person name="Visel A."/>
            <person name="Grigoriev I.V."/>
        </authorList>
    </citation>
    <scope>NUCLEOTIDE SEQUENCE [LARGE SCALE GENOMIC DNA]</scope>
    <source>
        <strain evidence="2 3">NRRL 3116</strain>
    </source>
</reference>
<dbReference type="InParanoid" id="A0A1Y2G1V3"/>
<feature type="non-terminal residue" evidence="2">
    <location>
        <position position="53"/>
    </location>
</feature>
<evidence type="ECO:0000259" key="1">
    <source>
        <dbReference type="Pfam" id="PF20231"/>
    </source>
</evidence>
<dbReference type="AlphaFoldDB" id="A0A1Y2G1V3"/>
<dbReference type="EMBL" id="MCFF01000109">
    <property type="protein sequence ID" value="ORY89528.1"/>
    <property type="molecule type" value="Genomic_DNA"/>
</dbReference>
<dbReference type="OrthoDB" id="2496395at2759"/>